<dbReference type="Pfam" id="PF03466">
    <property type="entry name" value="LysR_substrate"/>
    <property type="match status" value="1"/>
</dbReference>
<dbReference type="PANTHER" id="PTHR30537">
    <property type="entry name" value="HTH-TYPE TRANSCRIPTIONAL REGULATOR"/>
    <property type="match status" value="1"/>
</dbReference>
<dbReference type="RefSeq" id="WP_123799426.1">
    <property type="nucleotide sequence ID" value="NZ_RMVG01000002.1"/>
</dbReference>
<evidence type="ECO:0000256" key="3">
    <source>
        <dbReference type="ARBA" id="ARBA00023125"/>
    </source>
</evidence>
<evidence type="ECO:0000313" key="8">
    <source>
        <dbReference type="Proteomes" id="UP000281332"/>
    </source>
</evidence>
<dbReference type="Gene3D" id="3.40.190.10">
    <property type="entry name" value="Periplasmic binding protein-like II"/>
    <property type="match status" value="2"/>
</dbReference>
<dbReference type="AlphaFoldDB" id="A0A3N4P626"/>
<proteinExistence type="inferred from homology"/>
<dbReference type="PROSITE" id="PS50931">
    <property type="entry name" value="HTH_LYSR"/>
    <property type="match status" value="1"/>
</dbReference>
<dbReference type="Gene3D" id="1.10.10.10">
    <property type="entry name" value="Winged helix-like DNA-binding domain superfamily/Winged helix DNA-binding domain"/>
    <property type="match status" value="1"/>
</dbReference>
<dbReference type="EMBL" id="RMVG01000002">
    <property type="protein sequence ID" value="RPE03645.1"/>
    <property type="molecule type" value="Genomic_DNA"/>
</dbReference>
<accession>A0A3N4P626</accession>
<sequence>MPLPPLYALRAFEAAARLGSFSKAAELLNITPGAVSRHIRTLEAWFDCELFTRNGPRVKVSEAGRLLASQLTEGFLNIERACHAFRSNRQLLRLKAPSTLTMRWLLDVLNAFRENHVTPRTEITSVWMDTDSVDFISEPYDCAILLGNGNFGDATESRALFDEWLIPVCSPAMLDKARHQLPECELIHPSPDRRDWRRWLRGTGRFPGLNLTGGKVFDTLEQGNLAALSGHGVSVGDLLLSLDAINGGLLSLPFNEAVATGDAYYLVWPRDSVKKSNIELLLSWLRLHVRALPEGDLIFIKREEMPLKPVDRS</sequence>
<dbReference type="InterPro" id="IPR036390">
    <property type="entry name" value="WH_DNA-bd_sf"/>
</dbReference>
<dbReference type="GO" id="GO:0006351">
    <property type="term" value="P:DNA-templated transcription"/>
    <property type="evidence" value="ECO:0007669"/>
    <property type="project" value="TreeGrafter"/>
</dbReference>
<comment type="similarity">
    <text evidence="1">Belongs to the LysR transcriptional regulatory family.</text>
</comment>
<feature type="domain" description="PDZ" evidence="5">
    <location>
        <begin position="208"/>
        <end position="258"/>
    </location>
</feature>
<evidence type="ECO:0000259" key="6">
    <source>
        <dbReference type="PROSITE" id="PS50931"/>
    </source>
</evidence>
<evidence type="ECO:0000313" key="7">
    <source>
        <dbReference type="EMBL" id="RPE03645.1"/>
    </source>
</evidence>
<dbReference type="GO" id="GO:0003700">
    <property type="term" value="F:DNA-binding transcription factor activity"/>
    <property type="evidence" value="ECO:0007669"/>
    <property type="project" value="InterPro"/>
</dbReference>
<evidence type="ECO:0000256" key="2">
    <source>
        <dbReference type="ARBA" id="ARBA00023015"/>
    </source>
</evidence>
<keyword evidence="2" id="KW-0805">Transcription regulation</keyword>
<keyword evidence="4" id="KW-0804">Transcription</keyword>
<evidence type="ECO:0000256" key="4">
    <source>
        <dbReference type="ARBA" id="ARBA00023163"/>
    </source>
</evidence>
<reference evidence="7 8" key="1">
    <citation type="submission" date="2018-11" db="EMBL/GenBank/DDBJ databases">
        <title>Whole genome sequencing of Pantoea sp. RIT388.</title>
        <authorList>
            <person name="Gan H.M."/>
            <person name="Hudson A.O."/>
        </authorList>
    </citation>
    <scope>NUCLEOTIDE SEQUENCE [LARGE SCALE GENOMIC DNA]</scope>
    <source>
        <strain evidence="7 8">RIT388</strain>
    </source>
</reference>
<dbReference type="InterPro" id="IPR058163">
    <property type="entry name" value="LysR-type_TF_proteobact-type"/>
</dbReference>
<name>A0A3N4P626_9GAMM</name>
<dbReference type="InterPro" id="IPR000847">
    <property type="entry name" value="LysR_HTH_N"/>
</dbReference>
<comment type="caution">
    <text evidence="7">The sequence shown here is derived from an EMBL/GenBank/DDBJ whole genome shotgun (WGS) entry which is preliminary data.</text>
</comment>
<dbReference type="PANTHER" id="PTHR30537:SF26">
    <property type="entry name" value="GLYCINE CLEAVAGE SYSTEM TRANSCRIPTIONAL ACTIVATOR"/>
    <property type="match status" value="1"/>
</dbReference>
<evidence type="ECO:0000259" key="5">
    <source>
        <dbReference type="PROSITE" id="PS50106"/>
    </source>
</evidence>
<dbReference type="Pfam" id="PF00126">
    <property type="entry name" value="HTH_1"/>
    <property type="match status" value="1"/>
</dbReference>
<dbReference type="SUPFAM" id="SSF53850">
    <property type="entry name" value="Periplasmic binding protein-like II"/>
    <property type="match status" value="1"/>
</dbReference>
<dbReference type="InterPro" id="IPR001478">
    <property type="entry name" value="PDZ"/>
</dbReference>
<dbReference type="Proteomes" id="UP000281332">
    <property type="component" value="Unassembled WGS sequence"/>
</dbReference>
<evidence type="ECO:0000256" key="1">
    <source>
        <dbReference type="ARBA" id="ARBA00009437"/>
    </source>
</evidence>
<dbReference type="OrthoDB" id="5526340at2"/>
<organism evidence="7 8">
    <name type="scientific">Candidatus Pantoea deserta</name>
    <dbReference type="NCBI Taxonomy" id="1869313"/>
    <lineage>
        <taxon>Bacteria</taxon>
        <taxon>Pseudomonadati</taxon>
        <taxon>Pseudomonadota</taxon>
        <taxon>Gammaproteobacteria</taxon>
        <taxon>Enterobacterales</taxon>
        <taxon>Erwiniaceae</taxon>
        <taxon>Pantoea</taxon>
    </lineage>
</organism>
<dbReference type="GO" id="GO:0043565">
    <property type="term" value="F:sequence-specific DNA binding"/>
    <property type="evidence" value="ECO:0007669"/>
    <property type="project" value="TreeGrafter"/>
</dbReference>
<dbReference type="PROSITE" id="PS50106">
    <property type="entry name" value="PDZ"/>
    <property type="match status" value="1"/>
</dbReference>
<dbReference type="PRINTS" id="PR00039">
    <property type="entry name" value="HTHLYSR"/>
</dbReference>
<feature type="domain" description="HTH lysR-type" evidence="6">
    <location>
        <begin position="4"/>
        <end position="61"/>
    </location>
</feature>
<keyword evidence="3" id="KW-0238">DNA-binding</keyword>
<dbReference type="InterPro" id="IPR036388">
    <property type="entry name" value="WH-like_DNA-bd_sf"/>
</dbReference>
<dbReference type="SUPFAM" id="SSF46785">
    <property type="entry name" value="Winged helix' DNA-binding domain"/>
    <property type="match status" value="1"/>
</dbReference>
<dbReference type="InterPro" id="IPR005119">
    <property type="entry name" value="LysR_subst-bd"/>
</dbReference>
<keyword evidence="8" id="KW-1185">Reference proteome</keyword>
<gene>
    <name evidence="7" type="ORF">BBB56_03935</name>
</gene>
<protein>
    <submittedName>
        <fullName evidence="7">LysR family transcriptional regulator</fullName>
    </submittedName>
</protein>